<evidence type="ECO:0000313" key="2">
    <source>
        <dbReference type="Proteomes" id="UP001165561"/>
    </source>
</evidence>
<protein>
    <submittedName>
        <fullName evidence="1">Helix-turn-helix domain-containing protein</fullName>
    </submittedName>
</protein>
<gene>
    <name evidence="1" type="ORF">PU560_17335</name>
</gene>
<reference evidence="1" key="1">
    <citation type="submission" date="2023-02" db="EMBL/GenBank/DDBJ databases">
        <title>Georgenia sp.10Sc9-8, isolated from a soil sample collected from the Taklamakan desert.</title>
        <authorList>
            <person name="Liu S."/>
        </authorList>
    </citation>
    <scope>NUCLEOTIDE SEQUENCE</scope>
    <source>
        <strain evidence="1">10Sc9-8</strain>
    </source>
</reference>
<name>A0ABT5U467_9MICO</name>
<comment type="caution">
    <text evidence="1">The sequence shown here is derived from an EMBL/GenBank/DDBJ whole genome shotgun (WGS) entry which is preliminary data.</text>
</comment>
<evidence type="ECO:0000313" key="1">
    <source>
        <dbReference type="EMBL" id="MDD9208210.1"/>
    </source>
</evidence>
<accession>A0ABT5U467</accession>
<proteinExistence type="predicted"/>
<organism evidence="1 2">
    <name type="scientific">Georgenia halotolerans</name>
    <dbReference type="NCBI Taxonomy" id="3028317"/>
    <lineage>
        <taxon>Bacteria</taxon>
        <taxon>Bacillati</taxon>
        <taxon>Actinomycetota</taxon>
        <taxon>Actinomycetes</taxon>
        <taxon>Micrococcales</taxon>
        <taxon>Bogoriellaceae</taxon>
        <taxon>Georgenia</taxon>
    </lineage>
</organism>
<dbReference type="Proteomes" id="UP001165561">
    <property type="component" value="Unassembled WGS sequence"/>
</dbReference>
<dbReference type="EMBL" id="JARACI010001200">
    <property type="protein sequence ID" value="MDD9208210.1"/>
    <property type="molecule type" value="Genomic_DNA"/>
</dbReference>
<keyword evidence="2" id="KW-1185">Reference proteome</keyword>
<sequence length="202" mass="21201">MFVVTADQQGSTRRGDRVAHLLAETEAWRAVEGPTFVLPLERTVGDEVQTVLADAPSALALVLWLHRTGGWSVGVGTGAVTQLAESARASSGPAFVHARTAVERARSRAVPVPVVVAGPGAAAAEHATALLQMLAAVVRRRSRAGWEAVDLVARGMRQSEVAAHLGISDQAVSQRLAAALHEEEVALHPLAHELLDAAGQEE</sequence>